<proteinExistence type="predicted"/>
<accession>A0ABV0SNY2</accession>
<dbReference type="Proteomes" id="UP001482620">
    <property type="component" value="Unassembled WGS sequence"/>
</dbReference>
<keyword evidence="2" id="KW-1185">Reference proteome</keyword>
<gene>
    <name evidence="1" type="ORF">ILYODFUR_024218</name>
</gene>
<dbReference type="EMBL" id="JAHRIQ010002848">
    <property type="protein sequence ID" value="MEQ2222249.1"/>
    <property type="molecule type" value="Genomic_DNA"/>
</dbReference>
<sequence length="118" mass="13557">MDPNFKDSPRDSAIKTPALLYTVWHSSFNGFMAVQTQLGRFQNDTHLFFAFSFCVIGICDKRPSGNDQLYWIPMRRGNAQDSRSFGALLCFHLGTLSNMQQATRFKVFPNIWTFYSVS</sequence>
<evidence type="ECO:0000313" key="1">
    <source>
        <dbReference type="EMBL" id="MEQ2222249.1"/>
    </source>
</evidence>
<name>A0ABV0SNY2_9TELE</name>
<organism evidence="1 2">
    <name type="scientific">Ilyodon furcidens</name>
    <name type="common">goldbreast splitfin</name>
    <dbReference type="NCBI Taxonomy" id="33524"/>
    <lineage>
        <taxon>Eukaryota</taxon>
        <taxon>Metazoa</taxon>
        <taxon>Chordata</taxon>
        <taxon>Craniata</taxon>
        <taxon>Vertebrata</taxon>
        <taxon>Euteleostomi</taxon>
        <taxon>Actinopterygii</taxon>
        <taxon>Neopterygii</taxon>
        <taxon>Teleostei</taxon>
        <taxon>Neoteleostei</taxon>
        <taxon>Acanthomorphata</taxon>
        <taxon>Ovalentaria</taxon>
        <taxon>Atherinomorphae</taxon>
        <taxon>Cyprinodontiformes</taxon>
        <taxon>Goodeidae</taxon>
        <taxon>Ilyodon</taxon>
    </lineage>
</organism>
<protein>
    <submittedName>
        <fullName evidence="1">Uncharacterized protein</fullName>
    </submittedName>
</protein>
<comment type="caution">
    <text evidence="1">The sequence shown here is derived from an EMBL/GenBank/DDBJ whole genome shotgun (WGS) entry which is preliminary data.</text>
</comment>
<reference evidence="1 2" key="1">
    <citation type="submission" date="2021-06" db="EMBL/GenBank/DDBJ databases">
        <authorList>
            <person name="Palmer J.M."/>
        </authorList>
    </citation>
    <scope>NUCLEOTIDE SEQUENCE [LARGE SCALE GENOMIC DNA]</scope>
    <source>
        <strain evidence="2">if_2019</strain>
        <tissue evidence="1">Muscle</tissue>
    </source>
</reference>
<evidence type="ECO:0000313" key="2">
    <source>
        <dbReference type="Proteomes" id="UP001482620"/>
    </source>
</evidence>